<gene>
    <name evidence="12" type="ORF">L9G74_14845</name>
</gene>
<evidence type="ECO:0000256" key="7">
    <source>
        <dbReference type="ARBA" id="ARBA00022490"/>
    </source>
</evidence>
<dbReference type="Proteomes" id="UP001201549">
    <property type="component" value="Unassembled WGS sequence"/>
</dbReference>
<evidence type="ECO:0000256" key="10">
    <source>
        <dbReference type="ARBA" id="ARBA00029605"/>
    </source>
</evidence>
<keyword evidence="6" id="KW-0031">Aminopeptidase</keyword>
<proteinExistence type="inferred from homology"/>
<evidence type="ECO:0000256" key="9">
    <source>
        <dbReference type="ARBA" id="ARBA00022801"/>
    </source>
</evidence>
<evidence type="ECO:0000256" key="3">
    <source>
        <dbReference type="ARBA" id="ARBA00010088"/>
    </source>
</evidence>
<feature type="domain" description="AB hydrolase-1" evidence="11">
    <location>
        <begin position="32"/>
        <end position="276"/>
    </location>
</feature>
<protein>
    <recommendedName>
        <fullName evidence="5">Proline iminopeptidase</fullName>
        <ecNumber evidence="4">3.4.11.5</ecNumber>
    </recommendedName>
    <alternativeName>
        <fullName evidence="10">Prolyl aminopeptidase</fullName>
    </alternativeName>
</protein>
<evidence type="ECO:0000256" key="2">
    <source>
        <dbReference type="ARBA" id="ARBA00004496"/>
    </source>
</evidence>
<comment type="similarity">
    <text evidence="3">Belongs to the peptidase S33 family.</text>
</comment>
<dbReference type="SUPFAM" id="SSF53474">
    <property type="entry name" value="alpha/beta-Hydrolases"/>
    <property type="match status" value="1"/>
</dbReference>
<dbReference type="Gene3D" id="3.40.50.1820">
    <property type="entry name" value="alpha/beta hydrolase"/>
    <property type="match status" value="1"/>
</dbReference>
<reference evidence="13" key="1">
    <citation type="submission" date="2023-07" db="EMBL/GenBank/DDBJ databases">
        <title>Shewanella mangrovi sp. nov., an acetaldehyde- degrading bacterium isolated from mangrove sediment.</title>
        <authorList>
            <person name="Liu Y."/>
        </authorList>
    </citation>
    <scope>NUCLEOTIDE SEQUENCE [LARGE SCALE GENOMIC DNA]</scope>
    <source>
        <strain evidence="13">C32</strain>
    </source>
</reference>
<dbReference type="EMBL" id="JAKOGG010000012">
    <property type="protein sequence ID" value="MCS4557724.1"/>
    <property type="molecule type" value="Genomic_DNA"/>
</dbReference>
<dbReference type="PRINTS" id="PR00793">
    <property type="entry name" value="PROAMNOPTASE"/>
</dbReference>
<sequence length="314" mass="35367">MAHNEPFTETWLDTGDGHLLHLSQHGNPAGVPILFLHGGPGAGCTAQELQLFDLSQCHVILLDQRGAGESLPAGELRHNDLLSLLTDLERIRHWLQLEQWCLVGGSFGATLGLIYSGLCPQRVMAQLYWGLFIPSDAGRDWLYGSGGAAKRFPIDYHSFVNAAQPRGSGLSLLFEAYQGQLHGGSRERRCVEAWNRWERVLAQPWSVLTPVPYRRDEATAKIEHHYAKQRYFDAYTLLYEGRQQWPAHTEIIQGTQDWVCPEHLLREFLAQGSAPHQLTWVSGGFHGLAEDKMQQAVQQGCRRMFANVTAQFKE</sequence>
<dbReference type="GO" id="GO:0016787">
    <property type="term" value="F:hydrolase activity"/>
    <property type="evidence" value="ECO:0007669"/>
    <property type="project" value="UniProtKB-KW"/>
</dbReference>
<keyword evidence="8" id="KW-0645">Protease</keyword>
<dbReference type="PANTHER" id="PTHR43722:SF1">
    <property type="entry name" value="PROLINE IMINOPEPTIDASE"/>
    <property type="match status" value="1"/>
</dbReference>
<name>A0ABT2FN08_9GAMM</name>
<dbReference type="PANTHER" id="PTHR43722">
    <property type="entry name" value="PROLINE IMINOPEPTIDASE"/>
    <property type="match status" value="1"/>
</dbReference>
<accession>A0ABT2FN08</accession>
<evidence type="ECO:0000313" key="12">
    <source>
        <dbReference type="EMBL" id="MCS4557724.1"/>
    </source>
</evidence>
<evidence type="ECO:0000256" key="6">
    <source>
        <dbReference type="ARBA" id="ARBA00022438"/>
    </source>
</evidence>
<dbReference type="EC" id="3.4.11.5" evidence="4"/>
<dbReference type="Pfam" id="PF00561">
    <property type="entry name" value="Abhydrolase_1"/>
    <property type="match status" value="1"/>
</dbReference>
<dbReference type="InterPro" id="IPR000073">
    <property type="entry name" value="AB_hydrolase_1"/>
</dbReference>
<evidence type="ECO:0000256" key="5">
    <source>
        <dbReference type="ARBA" id="ARBA00021843"/>
    </source>
</evidence>
<dbReference type="InterPro" id="IPR005944">
    <property type="entry name" value="Pro_iminopeptidase"/>
</dbReference>
<keyword evidence="7" id="KW-0963">Cytoplasm</keyword>
<comment type="subcellular location">
    <subcellularLocation>
        <location evidence="2">Cytoplasm</location>
    </subcellularLocation>
</comment>
<comment type="caution">
    <text evidence="12">The sequence shown here is derived from an EMBL/GenBank/DDBJ whole genome shotgun (WGS) entry which is preliminary data.</text>
</comment>
<evidence type="ECO:0000259" key="11">
    <source>
        <dbReference type="Pfam" id="PF00561"/>
    </source>
</evidence>
<organism evidence="12 13">
    <name type="scientific">Shewanella electrica</name>
    <dbReference type="NCBI Taxonomy" id="515560"/>
    <lineage>
        <taxon>Bacteria</taxon>
        <taxon>Pseudomonadati</taxon>
        <taxon>Pseudomonadota</taxon>
        <taxon>Gammaproteobacteria</taxon>
        <taxon>Alteromonadales</taxon>
        <taxon>Shewanellaceae</taxon>
        <taxon>Shewanella</taxon>
    </lineage>
</organism>
<comment type="catalytic activity">
    <reaction evidence="1">
        <text>Release of N-terminal proline from a peptide.</text>
        <dbReference type="EC" id="3.4.11.5"/>
    </reaction>
</comment>
<evidence type="ECO:0000313" key="13">
    <source>
        <dbReference type="Proteomes" id="UP001201549"/>
    </source>
</evidence>
<evidence type="ECO:0000256" key="1">
    <source>
        <dbReference type="ARBA" id="ARBA00001585"/>
    </source>
</evidence>
<keyword evidence="13" id="KW-1185">Reference proteome</keyword>
<keyword evidence="9 12" id="KW-0378">Hydrolase</keyword>
<dbReference type="RefSeq" id="WP_238897202.1">
    <property type="nucleotide sequence ID" value="NZ_JAKOGG010000012.1"/>
</dbReference>
<evidence type="ECO:0000256" key="8">
    <source>
        <dbReference type="ARBA" id="ARBA00022670"/>
    </source>
</evidence>
<evidence type="ECO:0000256" key="4">
    <source>
        <dbReference type="ARBA" id="ARBA00012568"/>
    </source>
</evidence>
<dbReference type="InterPro" id="IPR029058">
    <property type="entry name" value="AB_hydrolase_fold"/>
</dbReference>
<dbReference type="InterPro" id="IPR002410">
    <property type="entry name" value="Peptidase_S33"/>
</dbReference>